<dbReference type="OrthoDB" id="17687at2759"/>
<dbReference type="SUPFAM" id="SSF47923">
    <property type="entry name" value="Ypt/Rab-GAP domain of gyp1p"/>
    <property type="match status" value="2"/>
</dbReference>
<dbReference type="EMBL" id="KV454409">
    <property type="protein sequence ID" value="ODQ65871.1"/>
    <property type="molecule type" value="Genomic_DNA"/>
</dbReference>
<evidence type="ECO:0000256" key="2">
    <source>
        <dbReference type="SAM" id="MobiDB-lite"/>
    </source>
</evidence>
<dbReference type="FunFam" id="1.10.8.270:FF:000015">
    <property type="entry name" value="GTPase activating protein (Gyp2)"/>
    <property type="match status" value="1"/>
</dbReference>
<dbReference type="Proteomes" id="UP000095009">
    <property type="component" value="Unassembled WGS sequence"/>
</dbReference>
<dbReference type="GO" id="GO:0005096">
    <property type="term" value="F:GTPase activator activity"/>
    <property type="evidence" value="ECO:0007669"/>
    <property type="project" value="UniProtKB-KW"/>
</dbReference>
<dbReference type="SMART" id="SM00568">
    <property type="entry name" value="GRAM"/>
    <property type="match status" value="1"/>
</dbReference>
<dbReference type="InterPro" id="IPR050302">
    <property type="entry name" value="Rab_GAP_TBC_domain"/>
</dbReference>
<gene>
    <name evidence="5" type="ORF">NADFUDRAFT_46478</name>
</gene>
<keyword evidence="1" id="KW-0343">GTPase activation</keyword>
<feature type="region of interest" description="Disordered" evidence="2">
    <location>
        <begin position="609"/>
        <end position="628"/>
    </location>
</feature>
<dbReference type="SUPFAM" id="SSF47473">
    <property type="entry name" value="EF-hand"/>
    <property type="match status" value="1"/>
</dbReference>
<keyword evidence="6" id="KW-1185">Reference proteome</keyword>
<evidence type="ECO:0000256" key="1">
    <source>
        <dbReference type="ARBA" id="ARBA00022468"/>
    </source>
</evidence>
<dbReference type="InterPro" id="IPR004182">
    <property type="entry name" value="GRAM"/>
</dbReference>
<sequence length="1031" mass="117516">MPFFEVLKNRAQSQINALLDKNSGNVNPAGQNNNHIHAQLLSGAESSGFNNYKRTLTKDDKFREQFNLADDQTLIADINAEIGFVTAPLPDGPNKPSVDQQVLYSGKLFLSESYLIFISANEPRVCSFTLPLLTIKRVERLPSKAYVFALSIQIYHGLTYSIQFIGLKSTCDRFCAALKNQLKSNLPLIKTMKPFLNTLYSEYLINMIELKHHDSTSAQPTTIETPVAGLGQIFKYPGDARKLRDKSKMRLWLEYLQTHGRNLTIIKQATFYKLIRVGLPNRLRGELWELSSGSMYLRLSNQGEYDRILQENKDKHSYAIEEIEKDLNRSLPEYPAYQSSEGIERLRRVLTVYSWKNPDVGYCQAMNIVVAALLIYMSEEQAFWCLNNLCDRLLPGYYSRTMYGTLLDQKVFESLVEKTMPILWNHLDKNDVQLSVVSLPWFLSIFVNSMPLVYAFRIVDIFFLEGPKTLFQVALAVLRINGEELLEISDDGAVISVLKNYFLTLDLSAHPKSPNESLRSITRFQELMVVAFKEFSGISEEMIVELRAKHQDKILEGIETFAKRNQIRSLLKPKNFTSEQLSIVYDKFYEAVLSTRELDYQLDQKIPLKKDTHHNREKSDSDAVSTTAHHSEMDEITFYKFLSTLADWIDINDPSLFEPSARGDSDGDDFLSRLFHNFDTEKTGYLSLQNVVDGLDKLVETDLLSSINHFFELYSPCVEGKLHKVNRDTILRMSEGLLFLTKPWREGEKLDTISMEQLEDLDQKRLQQLSLMESFEEQNNDSLDNEDIIGHDDILFDDNDGKSIKSVKSYKSTKSAQTSSSISPQPSGSRSKQVNSNTNADGKPSADFKRDEENILHEQSARYLSAVSSFIQRCFEYATPEKEEVLIDLSDSNEDKEQEICNNNVALDPSHPLSIDLATFRMVILADETLEMFFSKSLPLSMLANLNNSRQGLLGIDNPTRFKNTLKDVFDGLVTDGMRVANEVKRRIDDGAKNTKGRSSSQGNNNHGDDDDEKVVDEDVSQKDRDLLEDL</sequence>
<feature type="compositionally biased region" description="Polar residues" evidence="2">
    <location>
        <begin position="997"/>
        <end position="1006"/>
    </location>
</feature>
<protein>
    <submittedName>
        <fullName evidence="5">TBC-domain-containing protein</fullName>
    </submittedName>
</protein>
<dbReference type="PROSITE" id="PS50086">
    <property type="entry name" value="TBC_RABGAP"/>
    <property type="match status" value="1"/>
</dbReference>
<proteinExistence type="predicted"/>
<dbReference type="GO" id="GO:0005509">
    <property type="term" value="F:calcium ion binding"/>
    <property type="evidence" value="ECO:0007669"/>
    <property type="project" value="InterPro"/>
</dbReference>
<dbReference type="InterPro" id="IPR000195">
    <property type="entry name" value="Rab-GAP-TBC_dom"/>
</dbReference>
<dbReference type="InterPro" id="IPR011993">
    <property type="entry name" value="PH-like_dom_sf"/>
</dbReference>
<organism evidence="5 6">
    <name type="scientific">Nadsonia fulvescens var. elongata DSM 6958</name>
    <dbReference type="NCBI Taxonomy" id="857566"/>
    <lineage>
        <taxon>Eukaryota</taxon>
        <taxon>Fungi</taxon>
        <taxon>Dikarya</taxon>
        <taxon>Ascomycota</taxon>
        <taxon>Saccharomycotina</taxon>
        <taxon>Dipodascomycetes</taxon>
        <taxon>Dipodascales</taxon>
        <taxon>Dipodascales incertae sedis</taxon>
        <taxon>Nadsonia</taxon>
    </lineage>
</organism>
<dbReference type="PANTHER" id="PTHR47219:SF20">
    <property type="entry name" value="TBC1 DOMAIN FAMILY MEMBER 2B"/>
    <property type="match status" value="1"/>
</dbReference>
<dbReference type="Gene3D" id="1.10.238.10">
    <property type="entry name" value="EF-hand"/>
    <property type="match status" value="1"/>
</dbReference>
<dbReference type="FunFam" id="1.10.472.80:FF:000021">
    <property type="entry name" value="GTPase activating protein (Gyp2)"/>
    <property type="match status" value="1"/>
</dbReference>
<dbReference type="AlphaFoldDB" id="A0A1E3PKA6"/>
<dbReference type="SMART" id="SM00164">
    <property type="entry name" value="TBC"/>
    <property type="match status" value="1"/>
</dbReference>
<dbReference type="InterPro" id="IPR011992">
    <property type="entry name" value="EF-hand-dom_pair"/>
</dbReference>
<dbReference type="GO" id="GO:0031267">
    <property type="term" value="F:small GTPase binding"/>
    <property type="evidence" value="ECO:0007669"/>
    <property type="project" value="TreeGrafter"/>
</dbReference>
<feature type="compositionally biased region" description="Low complexity" evidence="2">
    <location>
        <begin position="809"/>
        <end position="832"/>
    </location>
</feature>
<name>A0A1E3PKA6_9ASCO</name>
<dbReference type="Gene3D" id="2.30.29.30">
    <property type="entry name" value="Pleckstrin-homology domain (PH domain)/Phosphotyrosine-binding domain (PTB)"/>
    <property type="match status" value="1"/>
</dbReference>
<dbReference type="Gene3D" id="1.10.8.270">
    <property type="entry name" value="putative rabgap domain of human tbc1 domain family member 14 like domains"/>
    <property type="match status" value="1"/>
</dbReference>
<evidence type="ECO:0000259" key="3">
    <source>
        <dbReference type="PROSITE" id="PS50086"/>
    </source>
</evidence>
<dbReference type="InterPro" id="IPR002048">
    <property type="entry name" value="EF_hand_dom"/>
</dbReference>
<reference evidence="5 6" key="1">
    <citation type="journal article" date="2016" name="Proc. Natl. Acad. Sci. U.S.A.">
        <title>Comparative genomics of biotechnologically important yeasts.</title>
        <authorList>
            <person name="Riley R."/>
            <person name="Haridas S."/>
            <person name="Wolfe K.H."/>
            <person name="Lopes M.R."/>
            <person name="Hittinger C.T."/>
            <person name="Goeker M."/>
            <person name="Salamov A.A."/>
            <person name="Wisecaver J.H."/>
            <person name="Long T.M."/>
            <person name="Calvey C.H."/>
            <person name="Aerts A.L."/>
            <person name="Barry K.W."/>
            <person name="Choi C."/>
            <person name="Clum A."/>
            <person name="Coughlan A.Y."/>
            <person name="Deshpande S."/>
            <person name="Douglass A.P."/>
            <person name="Hanson S.J."/>
            <person name="Klenk H.-P."/>
            <person name="LaButti K.M."/>
            <person name="Lapidus A."/>
            <person name="Lindquist E.A."/>
            <person name="Lipzen A.M."/>
            <person name="Meier-Kolthoff J.P."/>
            <person name="Ohm R.A."/>
            <person name="Otillar R.P."/>
            <person name="Pangilinan J.L."/>
            <person name="Peng Y."/>
            <person name="Rokas A."/>
            <person name="Rosa C.A."/>
            <person name="Scheuner C."/>
            <person name="Sibirny A.A."/>
            <person name="Slot J.C."/>
            <person name="Stielow J.B."/>
            <person name="Sun H."/>
            <person name="Kurtzman C.P."/>
            <person name="Blackwell M."/>
            <person name="Grigoriev I.V."/>
            <person name="Jeffries T.W."/>
        </authorList>
    </citation>
    <scope>NUCLEOTIDE SEQUENCE [LARGE SCALE GENOMIC DNA]</scope>
    <source>
        <strain evidence="5 6">DSM 6958</strain>
    </source>
</reference>
<dbReference type="Gene3D" id="1.10.472.80">
    <property type="entry name" value="Ypt/Rab-GAP domain of gyp1p, domain 3"/>
    <property type="match status" value="1"/>
</dbReference>
<dbReference type="Pfam" id="PF00566">
    <property type="entry name" value="RabGAP-TBC"/>
    <property type="match status" value="1"/>
</dbReference>
<feature type="domain" description="Rab-GAP TBC" evidence="3">
    <location>
        <begin position="278"/>
        <end position="466"/>
    </location>
</feature>
<dbReference type="Pfam" id="PF02893">
    <property type="entry name" value="GRAM"/>
    <property type="match status" value="1"/>
</dbReference>
<feature type="region of interest" description="Disordered" evidence="2">
    <location>
        <begin position="807"/>
        <end position="848"/>
    </location>
</feature>
<feature type="region of interest" description="Disordered" evidence="2">
    <location>
        <begin position="985"/>
        <end position="1031"/>
    </location>
</feature>
<accession>A0A1E3PKA6</accession>
<feature type="compositionally biased region" description="Acidic residues" evidence="2">
    <location>
        <begin position="1009"/>
        <end position="1019"/>
    </location>
</feature>
<dbReference type="GO" id="GO:0030427">
    <property type="term" value="C:site of polarized growth"/>
    <property type="evidence" value="ECO:0007669"/>
    <property type="project" value="UniProtKB-ARBA"/>
</dbReference>
<dbReference type="PROSITE" id="PS50222">
    <property type="entry name" value="EF_HAND_2"/>
    <property type="match status" value="1"/>
</dbReference>
<dbReference type="STRING" id="857566.A0A1E3PKA6"/>
<evidence type="ECO:0000313" key="5">
    <source>
        <dbReference type="EMBL" id="ODQ65871.1"/>
    </source>
</evidence>
<feature type="compositionally biased region" description="Basic and acidic residues" evidence="2">
    <location>
        <begin position="1020"/>
        <end position="1031"/>
    </location>
</feature>
<dbReference type="InterPro" id="IPR035969">
    <property type="entry name" value="Rab-GAP_TBC_sf"/>
</dbReference>
<dbReference type="PANTHER" id="PTHR47219">
    <property type="entry name" value="RAB GTPASE-ACTIVATING PROTEIN 1-LIKE"/>
    <property type="match status" value="1"/>
</dbReference>
<feature type="domain" description="EF-hand" evidence="4">
    <location>
        <begin position="666"/>
        <end position="701"/>
    </location>
</feature>
<evidence type="ECO:0000259" key="4">
    <source>
        <dbReference type="PROSITE" id="PS50222"/>
    </source>
</evidence>
<evidence type="ECO:0000313" key="6">
    <source>
        <dbReference type="Proteomes" id="UP000095009"/>
    </source>
</evidence>